<evidence type="ECO:0000256" key="3">
    <source>
        <dbReference type="ARBA" id="ARBA00022448"/>
    </source>
</evidence>
<sequence>MANKKRNTLLFFLLGFGLLALLLINISFGSVTIPFKEVIKSLTGGQASKSTWEYIIINYRLPKAITAILVGMGLSISGLLMQTLFRNPLAGPYVLGLSSGSSLGVAFVILGASIMPAFLSSFLLSSYGVVIASTLGSFTVLLLVLLVSQKLRDTMAILVVGLMFGSFTSAIVGILTYFSSAEQLQKFTFWSLGNLGNLSWLSIVILTIAVSIGLLMSLVCIKPLNALLLGENYARSLGLNFKKTRLIIIFATSILAGSITAFAGPIAFIGLAVPHMAKLLFQTSNHFILYWSTLLIGATIMLICDVVSQMPGLEVTLPINAITSIIGAPVVIWLLVRKQKIVS</sequence>
<dbReference type="GO" id="GO:0022857">
    <property type="term" value="F:transmembrane transporter activity"/>
    <property type="evidence" value="ECO:0007669"/>
    <property type="project" value="InterPro"/>
</dbReference>
<feature type="transmembrane region" description="Helical" evidence="8">
    <location>
        <begin position="246"/>
        <end position="268"/>
    </location>
</feature>
<dbReference type="PANTHER" id="PTHR30472">
    <property type="entry name" value="FERRIC ENTEROBACTIN TRANSPORT SYSTEM PERMEASE PROTEIN"/>
    <property type="match status" value="1"/>
</dbReference>
<feature type="transmembrane region" description="Helical" evidence="8">
    <location>
        <begin position="198"/>
        <end position="225"/>
    </location>
</feature>
<keyword evidence="3" id="KW-0813">Transport</keyword>
<dbReference type="SUPFAM" id="SSF81345">
    <property type="entry name" value="ABC transporter involved in vitamin B12 uptake, BtuC"/>
    <property type="match status" value="1"/>
</dbReference>
<evidence type="ECO:0000256" key="2">
    <source>
        <dbReference type="ARBA" id="ARBA00007935"/>
    </source>
</evidence>
<dbReference type="InterPro" id="IPR000522">
    <property type="entry name" value="ABC_transptr_permease_BtuC"/>
</dbReference>
<comment type="subcellular location">
    <subcellularLocation>
        <location evidence="1">Cell membrane</location>
        <topology evidence="1">Multi-pass membrane protein</topology>
    </subcellularLocation>
</comment>
<evidence type="ECO:0000256" key="7">
    <source>
        <dbReference type="ARBA" id="ARBA00023136"/>
    </source>
</evidence>
<dbReference type="PANTHER" id="PTHR30472:SF41">
    <property type="entry name" value="TRANSPORT SYSTEM PERMEASE PROTEIN"/>
    <property type="match status" value="1"/>
</dbReference>
<feature type="transmembrane region" description="Helical" evidence="8">
    <location>
        <begin position="155"/>
        <end position="178"/>
    </location>
</feature>
<evidence type="ECO:0000313" key="10">
    <source>
        <dbReference type="Proteomes" id="UP000184488"/>
    </source>
</evidence>
<dbReference type="RefSeq" id="WP_073311469.1">
    <property type="nucleotide sequence ID" value="NZ_FQZI01000004.1"/>
</dbReference>
<feature type="transmembrane region" description="Helical" evidence="8">
    <location>
        <begin position="288"/>
        <end position="308"/>
    </location>
</feature>
<dbReference type="AlphaFoldDB" id="A0A1M6FN72"/>
<dbReference type="OrthoDB" id="9811721at2"/>
<evidence type="ECO:0000256" key="6">
    <source>
        <dbReference type="ARBA" id="ARBA00022989"/>
    </source>
</evidence>
<dbReference type="InterPro" id="IPR037294">
    <property type="entry name" value="ABC_BtuC-like"/>
</dbReference>
<feature type="transmembrane region" description="Helical" evidence="8">
    <location>
        <begin position="315"/>
        <end position="336"/>
    </location>
</feature>
<dbReference type="Pfam" id="PF01032">
    <property type="entry name" value="FecCD"/>
    <property type="match status" value="1"/>
</dbReference>
<accession>A0A1M6FN72</accession>
<evidence type="ECO:0000256" key="5">
    <source>
        <dbReference type="ARBA" id="ARBA00022692"/>
    </source>
</evidence>
<dbReference type="GO" id="GO:0033214">
    <property type="term" value="P:siderophore-iron import into cell"/>
    <property type="evidence" value="ECO:0007669"/>
    <property type="project" value="TreeGrafter"/>
</dbReference>
<feature type="transmembrane region" description="Helical" evidence="8">
    <location>
        <begin position="124"/>
        <end position="148"/>
    </location>
</feature>
<name>A0A1M6FN72_9FLAO</name>
<dbReference type="EMBL" id="FQZI01000004">
    <property type="protein sequence ID" value="SHI99130.1"/>
    <property type="molecule type" value="Genomic_DNA"/>
</dbReference>
<keyword evidence="10" id="KW-1185">Reference proteome</keyword>
<gene>
    <name evidence="9" type="ORF">SAMN05444363_2257</name>
</gene>
<evidence type="ECO:0000256" key="8">
    <source>
        <dbReference type="SAM" id="Phobius"/>
    </source>
</evidence>
<keyword evidence="4" id="KW-1003">Cell membrane</keyword>
<feature type="transmembrane region" description="Helical" evidence="8">
    <location>
        <begin position="93"/>
        <end position="118"/>
    </location>
</feature>
<dbReference type="Gene3D" id="1.10.3470.10">
    <property type="entry name" value="ABC transporter involved in vitamin B12 uptake, BtuC"/>
    <property type="match status" value="1"/>
</dbReference>
<feature type="transmembrane region" description="Helical" evidence="8">
    <location>
        <begin position="64"/>
        <end position="81"/>
    </location>
</feature>
<dbReference type="CDD" id="cd06550">
    <property type="entry name" value="TM_ABC_iron-siderophores_like"/>
    <property type="match status" value="1"/>
</dbReference>
<protein>
    <submittedName>
        <fullName evidence="9">Iron complex transport system permease protein</fullName>
    </submittedName>
</protein>
<dbReference type="STRING" id="415425.SAMN05444363_2257"/>
<dbReference type="Proteomes" id="UP000184488">
    <property type="component" value="Unassembled WGS sequence"/>
</dbReference>
<keyword evidence="7 8" id="KW-0472">Membrane</keyword>
<dbReference type="GO" id="GO:0005886">
    <property type="term" value="C:plasma membrane"/>
    <property type="evidence" value="ECO:0007669"/>
    <property type="project" value="UniProtKB-SubCell"/>
</dbReference>
<comment type="similarity">
    <text evidence="2">Belongs to the binding-protein-dependent transport system permease family. FecCD subfamily.</text>
</comment>
<evidence type="ECO:0000256" key="4">
    <source>
        <dbReference type="ARBA" id="ARBA00022475"/>
    </source>
</evidence>
<keyword evidence="6 8" id="KW-1133">Transmembrane helix</keyword>
<organism evidence="9 10">
    <name type="scientific">Flavobacterium terrae</name>
    <dbReference type="NCBI Taxonomy" id="415425"/>
    <lineage>
        <taxon>Bacteria</taxon>
        <taxon>Pseudomonadati</taxon>
        <taxon>Bacteroidota</taxon>
        <taxon>Flavobacteriia</taxon>
        <taxon>Flavobacteriales</taxon>
        <taxon>Flavobacteriaceae</taxon>
        <taxon>Flavobacterium</taxon>
    </lineage>
</organism>
<evidence type="ECO:0000256" key="1">
    <source>
        <dbReference type="ARBA" id="ARBA00004651"/>
    </source>
</evidence>
<evidence type="ECO:0000313" key="9">
    <source>
        <dbReference type="EMBL" id="SHI99130.1"/>
    </source>
</evidence>
<proteinExistence type="inferred from homology"/>
<reference evidence="10" key="1">
    <citation type="submission" date="2016-11" db="EMBL/GenBank/DDBJ databases">
        <authorList>
            <person name="Varghese N."/>
            <person name="Submissions S."/>
        </authorList>
    </citation>
    <scope>NUCLEOTIDE SEQUENCE [LARGE SCALE GENOMIC DNA]</scope>
    <source>
        <strain evidence="10">DSM 18829</strain>
    </source>
</reference>
<keyword evidence="5 8" id="KW-0812">Transmembrane</keyword>